<proteinExistence type="predicted"/>
<accession>A0A1H9LHE4</accession>
<evidence type="ECO:0000313" key="1">
    <source>
        <dbReference type="EMBL" id="SER10788.1"/>
    </source>
</evidence>
<dbReference type="GO" id="GO:0016829">
    <property type="term" value="F:lyase activity"/>
    <property type="evidence" value="ECO:0007669"/>
    <property type="project" value="UniProtKB-KW"/>
</dbReference>
<sequence>MASPRVREYAARIEAVSNGPEGDRKALSEWRKLVRHESWRAVVKYMRSKHYAVFPLESPMNLDAIDWPTAQNAAYNFFDVRQGEIIAKYLADHFPTQTVHLAADDYRYGAALGVSRKTVIREYALPKDALVREMVPVPNSPYLWGADVRRNLIVRLDPHDGETKWIKVDFNGSTGPHTIVPDDDGRLWVSMIDHDQFGRFDPRTEKWTLWTLRPTNLPDTQAIGGAAIVHDMSIDSRGHLARDAFGKIWVTLVGSNQMGTLDPDTGAVAFHDVNALKGLSPINHLIYSTVLSADGKEAWYSQVNGYVGCIDTATHKVVKVVPFAEGEGPRRMARDNAGHLWVALFGSGRVAKIDMQTGKIVGTYEMPDPAAAPYAVTWDERRKAVWVVNANSDAIYRLDPSTGRSTVYPLPRQMAYLRQLAISPVSGHLIASYGNYPEGSGPSMAVVIDVGDD</sequence>
<dbReference type="Proteomes" id="UP000199233">
    <property type="component" value="Unassembled WGS sequence"/>
</dbReference>
<reference evidence="2" key="1">
    <citation type="submission" date="2016-10" db="EMBL/GenBank/DDBJ databases">
        <authorList>
            <person name="Varghese N."/>
            <person name="Submissions S."/>
        </authorList>
    </citation>
    <scope>NUCLEOTIDE SEQUENCE [LARGE SCALE GENOMIC DNA]</scope>
    <source>
        <strain evidence="2">DSM 25927</strain>
    </source>
</reference>
<dbReference type="STRING" id="489703.SAMN04488038_11632"/>
<keyword evidence="2" id="KW-1185">Reference proteome</keyword>
<organism evidence="1 2">
    <name type="scientific">Solimonas aquatica</name>
    <dbReference type="NCBI Taxonomy" id="489703"/>
    <lineage>
        <taxon>Bacteria</taxon>
        <taxon>Pseudomonadati</taxon>
        <taxon>Pseudomonadota</taxon>
        <taxon>Gammaproteobacteria</taxon>
        <taxon>Nevskiales</taxon>
        <taxon>Nevskiaceae</taxon>
        <taxon>Solimonas</taxon>
    </lineage>
</organism>
<evidence type="ECO:0000313" key="2">
    <source>
        <dbReference type="Proteomes" id="UP000199233"/>
    </source>
</evidence>
<dbReference type="InterPro" id="IPR015943">
    <property type="entry name" value="WD40/YVTN_repeat-like_dom_sf"/>
</dbReference>
<dbReference type="InterPro" id="IPR051344">
    <property type="entry name" value="Vgb"/>
</dbReference>
<dbReference type="SUPFAM" id="SSF101898">
    <property type="entry name" value="NHL repeat"/>
    <property type="match status" value="1"/>
</dbReference>
<dbReference type="EMBL" id="FOFS01000016">
    <property type="protein sequence ID" value="SER10788.1"/>
    <property type="molecule type" value="Genomic_DNA"/>
</dbReference>
<dbReference type="PANTHER" id="PTHR40274:SF3">
    <property type="entry name" value="VIRGINIAMYCIN B LYASE"/>
    <property type="match status" value="1"/>
</dbReference>
<dbReference type="PANTHER" id="PTHR40274">
    <property type="entry name" value="VIRGINIAMYCIN B LYASE"/>
    <property type="match status" value="1"/>
</dbReference>
<name>A0A1H9LHE4_9GAMM</name>
<keyword evidence="1" id="KW-0456">Lyase</keyword>
<dbReference type="AlphaFoldDB" id="A0A1H9LHE4"/>
<dbReference type="Gene3D" id="2.130.10.10">
    <property type="entry name" value="YVTN repeat-like/Quinoprotein amine dehydrogenase"/>
    <property type="match status" value="2"/>
</dbReference>
<gene>
    <name evidence="1" type="ORF">SAMN04488038_11632</name>
</gene>
<protein>
    <submittedName>
        <fullName evidence="1">Streptogramin lyase</fullName>
    </submittedName>
</protein>